<evidence type="ECO:0000313" key="2">
    <source>
        <dbReference type="Proteomes" id="UP001360953"/>
    </source>
</evidence>
<dbReference type="Pfam" id="PF10906">
    <property type="entry name" value="Mrx7"/>
    <property type="match status" value="1"/>
</dbReference>
<accession>A0ABR1M1F7</accession>
<name>A0ABR1M1F7_9PEZI</name>
<reference evidence="1 2" key="1">
    <citation type="submission" date="2024-04" db="EMBL/GenBank/DDBJ databases">
        <title>Phyllosticta paracitricarpa is synonymous to the EU quarantine fungus P. citricarpa based on phylogenomic analyses.</title>
        <authorList>
            <consortium name="Lawrence Berkeley National Laboratory"/>
            <person name="Van ingen-buijs V.A."/>
            <person name="Van westerhoven A.C."/>
            <person name="Haridas S."/>
            <person name="Skiadas P."/>
            <person name="Martin F."/>
            <person name="Groenewald J.Z."/>
            <person name="Crous P.W."/>
            <person name="Seidl M.F."/>
        </authorList>
    </citation>
    <scope>NUCLEOTIDE SEQUENCE [LARGE SCALE GENOMIC DNA]</scope>
    <source>
        <strain evidence="1 2">CPC 17464</strain>
    </source>
</reference>
<organism evidence="1 2">
    <name type="scientific">Phyllosticta citribraziliensis</name>
    <dbReference type="NCBI Taxonomy" id="989973"/>
    <lineage>
        <taxon>Eukaryota</taxon>
        <taxon>Fungi</taxon>
        <taxon>Dikarya</taxon>
        <taxon>Ascomycota</taxon>
        <taxon>Pezizomycotina</taxon>
        <taxon>Dothideomycetes</taxon>
        <taxon>Dothideomycetes incertae sedis</taxon>
        <taxon>Botryosphaeriales</taxon>
        <taxon>Phyllostictaceae</taxon>
        <taxon>Phyllosticta</taxon>
    </lineage>
</organism>
<protein>
    <submittedName>
        <fullName evidence="1">Uncharacterized protein</fullName>
    </submittedName>
</protein>
<evidence type="ECO:0000313" key="1">
    <source>
        <dbReference type="EMBL" id="KAK7540692.1"/>
    </source>
</evidence>
<comment type="caution">
    <text evidence="1">The sequence shown here is derived from an EMBL/GenBank/DDBJ whole genome shotgun (WGS) entry which is preliminary data.</text>
</comment>
<sequence length="78" mass="9546">MRWAWWYFEYWATVRLLRSPAFHRWVHKVYRTVYRLKDGPPVEELGGTKIDRPSPLKQFFKHFAAEIKAQLRNQPSKK</sequence>
<dbReference type="Proteomes" id="UP001360953">
    <property type="component" value="Unassembled WGS sequence"/>
</dbReference>
<dbReference type="RefSeq" id="XP_066657623.1">
    <property type="nucleotide sequence ID" value="XM_066802841.1"/>
</dbReference>
<proteinExistence type="predicted"/>
<keyword evidence="2" id="KW-1185">Reference proteome</keyword>
<gene>
    <name evidence="1" type="ORF">J3D65DRAFT_665442</name>
</gene>
<dbReference type="InterPro" id="IPR020301">
    <property type="entry name" value="Mrx7"/>
</dbReference>
<dbReference type="GeneID" id="92035747"/>
<dbReference type="EMBL" id="JBBPEH010000003">
    <property type="protein sequence ID" value="KAK7540692.1"/>
    <property type="molecule type" value="Genomic_DNA"/>
</dbReference>